<gene>
    <name evidence="1" type="ORF">FHS22_002429</name>
</gene>
<dbReference type="EMBL" id="JACHJJ010000006">
    <property type="protein sequence ID" value="MBB5963155.1"/>
    <property type="molecule type" value="Genomic_DNA"/>
</dbReference>
<comment type="caution">
    <text evidence="1">The sequence shown here is derived from an EMBL/GenBank/DDBJ whole genome shotgun (WGS) entry which is preliminary data.</text>
</comment>
<dbReference type="RefSeq" id="WP_260407871.1">
    <property type="nucleotide sequence ID" value="NZ_BAAAWZ010000001.1"/>
</dbReference>
<protein>
    <recommendedName>
        <fullName evidence="3">Amidohydrolase</fullName>
    </recommendedName>
</protein>
<accession>A0A841D4R2</accession>
<sequence>MEVEMAVDVHQHLWTPAFTDALRRRTAPPRLDGWTLHLDGEPPCEADPRDHDLATRLARNAGLDLALVSLSSPLGVETLPPEEAWPIIDAYHDDALALPAPFGAWAATCLTEADPVRLEADLGRGLAGLQLPATAVGTEEGWRGVAPLLDVLAGRGLPLFVHPGPAGRSQSPGWWPAVVPYVQQMHAAWFAFAAFGRPRHPGLRVCFALLAGLAPLHTERLAARGGGGRGRVDPRVFVETSSYGPRAVDATVRELGVDVVVNGSDQPYATAPDLLPPLGEAARHAVTVTNPNRLLNREEPHP</sequence>
<evidence type="ECO:0008006" key="3">
    <source>
        <dbReference type="Google" id="ProtNLM"/>
    </source>
</evidence>
<organism evidence="1 2">
    <name type="scientific">Planomonospora venezuelensis</name>
    <dbReference type="NCBI Taxonomy" id="1999"/>
    <lineage>
        <taxon>Bacteria</taxon>
        <taxon>Bacillati</taxon>
        <taxon>Actinomycetota</taxon>
        <taxon>Actinomycetes</taxon>
        <taxon>Streptosporangiales</taxon>
        <taxon>Streptosporangiaceae</taxon>
        <taxon>Planomonospora</taxon>
    </lineage>
</organism>
<dbReference type="AlphaFoldDB" id="A0A841D4R2"/>
<dbReference type="Gene3D" id="3.20.20.140">
    <property type="entry name" value="Metal-dependent hydrolases"/>
    <property type="match status" value="1"/>
</dbReference>
<name>A0A841D4R2_PLAVE</name>
<keyword evidence="2" id="KW-1185">Reference proteome</keyword>
<dbReference type="SUPFAM" id="SSF51556">
    <property type="entry name" value="Metallo-dependent hydrolases"/>
    <property type="match status" value="1"/>
</dbReference>
<proteinExistence type="predicted"/>
<evidence type="ECO:0000313" key="1">
    <source>
        <dbReference type="EMBL" id="MBB5963155.1"/>
    </source>
</evidence>
<reference evidence="1 2" key="1">
    <citation type="submission" date="2020-08" db="EMBL/GenBank/DDBJ databases">
        <title>Genomic Encyclopedia of Type Strains, Phase III (KMG-III): the genomes of soil and plant-associated and newly described type strains.</title>
        <authorList>
            <person name="Whitman W."/>
        </authorList>
    </citation>
    <scope>NUCLEOTIDE SEQUENCE [LARGE SCALE GENOMIC DNA]</scope>
    <source>
        <strain evidence="1 2">CECT 3303</strain>
    </source>
</reference>
<evidence type="ECO:0000313" key="2">
    <source>
        <dbReference type="Proteomes" id="UP000562352"/>
    </source>
</evidence>
<dbReference type="Proteomes" id="UP000562352">
    <property type="component" value="Unassembled WGS sequence"/>
</dbReference>
<dbReference type="InterPro" id="IPR032466">
    <property type="entry name" value="Metal_Hydrolase"/>
</dbReference>